<dbReference type="SUPFAM" id="SSF53067">
    <property type="entry name" value="Actin-like ATPase domain"/>
    <property type="match status" value="2"/>
</dbReference>
<evidence type="ECO:0000256" key="5">
    <source>
        <dbReference type="ARBA" id="ARBA00023458"/>
    </source>
</evidence>
<dbReference type="PANTHER" id="PTHR42749">
    <property type="entry name" value="CELL SHAPE-DETERMINING PROTEIN MREB"/>
    <property type="match status" value="1"/>
</dbReference>
<evidence type="ECO:0000256" key="4">
    <source>
        <dbReference type="ARBA" id="ARBA00022960"/>
    </source>
</evidence>
<dbReference type="GO" id="GO:0000902">
    <property type="term" value="P:cell morphogenesis"/>
    <property type="evidence" value="ECO:0007669"/>
    <property type="project" value="InterPro"/>
</dbReference>
<feature type="binding site" evidence="6">
    <location>
        <begin position="294"/>
        <end position="297"/>
    </location>
    <ligand>
        <name>ATP</name>
        <dbReference type="ChEBI" id="CHEBI:30616"/>
    </ligand>
</feature>
<dbReference type="InterPro" id="IPR043129">
    <property type="entry name" value="ATPase_NBD"/>
</dbReference>
<dbReference type="GO" id="GO:0005524">
    <property type="term" value="F:ATP binding"/>
    <property type="evidence" value="ECO:0007669"/>
    <property type="project" value="UniProtKB-KW"/>
</dbReference>
<dbReference type="Pfam" id="PF06723">
    <property type="entry name" value="MreB_Mbl"/>
    <property type="match status" value="1"/>
</dbReference>
<dbReference type="InterPro" id="IPR004753">
    <property type="entry name" value="MreB"/>
</dbReference>
<dbReference type="HAMAP" id="MF_02207">
    <property type="entry name" value="MreB"/>
    <property type="match status" value="1"/>
</dbReference>
<evidence type="ECO:0000313" key="8">
    <source>
        <dbReference type="Proteomes" id="UP000754563"/>
    </source>
</evidence>
<evidence type="ECO:0000313" key="7">
    <source>
        <dbReference type="EMBL" id="MCA9385468.1"/>
    </source>
</evidence>
<keyword evidence="4 6" id="KW-0133">Cell shape</keyword>
<comment type="similarity">
    <text evidence="5 6">Belongs to the FtsA/MreB family.</text>
</comment>
<feature type="binding site" evidence="6">
    <location>
        <begin position="18"/>
        <end position="20"/>
    </location>
    <ligand>
        <name>ATP</name>
        <dbReference type="ChEBI" id="CHEBI:30616"/>
    </ligand>
</feature>
<evidence type="ECO:0000256" key="1">
    <source>
        <dbReference type="ARBA" id="ARBA00022490"/>
    </source>
</evidence>
<comment type="function">
    <text evidence="6">Forms membrane-associated dynamic filaments that are essential for cell shape determination. Acts by regulating cell wall synthesis and cell elongation, and thus cell shape. A feedback loop between cell geometry and MreB localization may maintain elongated cell shape by targeting cell wall growth to regions of negative cell wall curvature.</text>
</comment>
<dbReference type="AlphaFoldDB" id="A0A955RKK3"/>
<dbReference type="PANTHER" id="PTHR42749:SF1">
    <property type="entry name" value="CELL SHAPE-DETERMINING PROTEIN MREB"/>
    <property type="match status" value="1"/>
</dbReference>
<dbReference type="NCBIfam" id="TIGR00904">
    <property type="entry name" value="mreB"/>
    <property type="match status" value="1"/>
</dbReference>
<comment type="caution">
    <text evidence="7">The sequence shown here is derived from an EMBL/GenBank/DDBJ whole genome shotgun (WGS) entry which is preliminary data.</text>
</comment>
<comment type="subunit">
    <text evidence="6">Forms polymers.</text>
</comment>
<dbReference type="CDD" id="cd10225">
    <property type="entry name" value="ASKHA_NBD_MreB-like"/>
    <property type="match status" value="1"/>
</dbReference>
<dbReference type="Proteomes" id="UP000754563">
    <property type="component" value="Unassembled WGS sequence"/>
</dbReference>
<keyword evidence="2 6" id="KW-0547">Nucleotide-binding</keyword>
<evidence type="ECO:0000256" key="6">
    <source>
        <dbReference type="HAMAP-Rule" id="MF_02207"/>
    </source>
</evidence>
<dbReference type="GO" id="GO:0008360">
    <property type="term" value="P:regulation of cell shape"/>
    <property type="evidence" value="ECO:0007669"/>
    <property type="project" value="UniProtKB-UniRule"/>
</dbReference>
<keyword evidence="3 6" id="KW-0067">ATP-binding</keyword>
<dbReference type="NCBIfam" id="NF010539">
    <property type="entry name" value="PRK13927.1"/>
    <property type="match status" value="1"/>
</dbReference>
<dbReference type="Gene3D" id="3.30.420.40">
    <property type="match status" value="2"/>
</dbReference>
<sequence>MKKLLDFFLYDIGIDLGTANTLVVVKGVGQMLNEPSVVALNKITGEILAVGEEARHMIGRTPSHIVSVSPLQDGVIHDFDTTEAMIRYFIKRAYGLVGGVLRLKRPRVVIGIPSQVTEVEMRAVVDAAKSAGASKVYLIEAPMAAAIGARVPINQAHGSMVIDIGGGTTDIVVISLGGIIVDKSIRVAGNEMDRAILMYVKKKYNLLIGKAMAEDVKIMLGSAGGKGRGGEVEVKGRDLLTGLPKSLKLTEQEVSEAIVPVLDKILVAAKKALEEAPPEIVADFIDSGVYLTGGGALIRNVAEYFTKKLKVKVVAVSDPLTSVVRGTELLLDEIELLEKVKIDYDAII</sequence>
<dbReference type="EMBL" id="JAGQLH010000021">
    <property type="protein sequence ID" value="MCA9385468.1"/>
    <property type="molecule type" value="Genomic_DNA"/>
</dbReference>
<feature type="binding site" evidence="6">
    <location>
        <begin position="166"/>
        <end position="168"/>
    </location>
    <ligand>
        <name>ATP</name>
        <dbReference type="ChEBI" id="CHEBI:30616"/>
    </ligand>
</feature>
<organism evidence="7 8">
    <name type="scientific">Candidatus Dojkabacteria bacterium</name>
    <dbReference type="NCBI Taxonomy" id="2099670"/>
    <lineage>
        <taxon>Bacteria</taxon>
        <taxon>Candidatus Dojkabacteria</taxon>
    </lineage>
</organism>
<proteinExistence type="inferred from homology"/>
<dbReference type="PRINTS" id="PR01652">
    <property type="entry name" value="SHAPEPROTEIN"/>
</dbReference>
<dbReference type="InterPro" id="IPR056546">
    <property type="entry name" value="MreB_MamK-like"/>
</dbReference>
<comment type="subcellular location">
    <subcellularLocation>
        <location evidence="6">Cytoplasm</location>
    </subcellularLocation>
    <text evidence="6">Membrane-associated.</text>
</comment>
<accession>A0A955RKK3</accession>
<protein>
    <recommendedName>
        <fullName evidence="6">Cell shape-determining protein MreB</fullName>
    </recommendedName>
</protein>
<reference evidence="7" key="2">
    <citation type="journal article" date="2021" name="Microbiome">
        <title>Successional dynamics and alternative stable states in a saline activated sludge microbial community over 9 years.</title>
        <authorList>
            <person name="Wang Y."/>
            <person name="Ye J."/>
            <person name="Ju F."/>
            <person name="Liu L."/>
            <person name="Boyd J.A."/>
            <person name="Deng Y."/>
            <person name="Parks D.H."/>
            <person name="Jiang X."/>
            <person name="Yin X."/>
            <person name="Woodcroft B.J."/>
            <person name="Tyson G.W."/>
            <person name="Hugenholtz P."/>
            <person name="Polz M.F."/>
            <person name="Zhang T."/>
        </authorList>
    </citation>
    <scope>NUCLEOTIDE SEQUENCE</scope>
    <source>
        <strain evidence="7">HKST-UBA11</strain>
    </source>
</reference>
<name>A0A955RKK3_9BACT</name>
<reference evidence="7" key="1">
    <citation type="submission" date="2020-04" db="EMBL/GenBank/DDBJ databases">
        <authorList>
            <person name="Zhang T."/>
        </authorList>
    </citation>
    <scope>NUCLEOTIDE SEQUENCE</scope>
    <source>
        <strain evidence="7">HKST-UBA11</strain>
    </source>
</reference>
<dbReference type="GO" id="GO:0005737">
    <property type="term" value="C:cytoplasm"/>
    <property type="evidence" value="ECO:0007669"/>
    <property type="project" value="UniProtKB-SubCell"/>
</dbReference>
<keyword evidence="1 6" id="KW-0963">Cytoplasm</keyword>
<feature type="binding site" evidence="6">
    <location>
        <begin position="214"/>
        <end position="217"/>
    </location>
    <ligand>
        <name>ATP</name>
        <dbReference type="ChEBI" id="CHEBI:30616"/>
    </ligand>
</feature>
<gene>
    <name evidence="6" type="primary">mreB</name>
    <name evidence="7" type="ORF">KC717_02350</name>
</gene>
<evidence type="ECO:0000256" key="3">
    <source>
        <dbReference type="ARBA" id="ARBA00022840"/>
    </source>
</evidence>
<evidence type="ECO:0000256" key="2">
    <source>
        <dbReference type="ARBA" id="ARBA00022741"/>
    </source>
</evidence>